<dbReference type="OrthoDB" id="94039at2759"/>
<dbReference type="STRING" id="655863.F0XFY2"/>
<sequence>MSQQFFDVREHVFNGQHIREYPQATAHNQEEVLQLVAKQYIPKSNRQPQPGDVTIIGAHANGFPKELYEALWDDLLAETEKHGFRIRSIWIADVAWEGQSSHRNEAILGNDPSWYDHARDLLQMVNTFRAEMPRPLVGIGHSFGGTIVTYLSLMHPRLLSSLVLLDPVLHFYPTTPVSGFNPLALSAVRRDQWPSREAAAAAFRQSKFYAAWDQRVLDAWLAYGLRELPTTPATGEARPVTLATTKHQEVFTFLRPLMQGIDGTTGRRVFRRDRLPDVSDKSLERLGATNRLFRPEVPNTTEQLGHLRPGVCYVFGGISPMSTPDVRREKMELTGVQVGGSGGVAAGRVRQVVLPTTGHLVAMEQPTACARAAAETIAAELVLWREEEADLALWWRRKDADKQVLDDEWRSFIEPIPTRDKGKL</sequence>
<dbReference type="ESTHER" id="grocl-f0xfy2">
    <property type="family name" value="MpaH"/>
</dbReference>
<dbReference type="PANTHER" id="PTHR43798:SF33">
    <property type="entry name" value="HYDROLASE, PUTATIVE (AFU_ORTHOLOGUE AFUA_2G14860)-RELATED"/>
    <property type="match status" value="1"/>
</dbReference>
<evidence type="ECO:0000259" key="1">
    <source>
        <dbReference type="Pfam" id="PF12697"/>
    </source>
</evidence>
<dbReference type="InterPro" id="IPR050266">
    <property type="entry name" value="AB_hydrolase_sf"/>
</dbReference>
<dbReference type="GO" id="GO:0016020">
    <property type="term" value="C:membrane"/>
    <property type="evidence" value="ECO:0007669"/>
    <property type="project" value="TreeGrafter"/>
</dbReference>
<dbReference type="InterPro" id="IPR000073">
    <property type="entry name" value="AB_hydrolase_1"/>
</dbReference>
<accession>F0XFY2</accession>
<dbReference type="Gene3D" id="3.40.50.1820">
    <property type="entry name" value="alpha/beta hydrolase"/>
    <property type="match status" value="1"/>
</dbReference>
<dbReference type="eggNOG" id="ENOG502S3SW">
    <property type="taxonomic scope" value="Eukaryota"/>
</dbReference>
<organism evidence="3">
    <name type="scientific">Grosmannia clavigera (strain kw1407 / UAMH 11150)</name>
    <name type="common">Blue stain fungus</name>
    <name type="synonym">Graphiocladiella clavigera</name>
    <dbReference type="NCBI Taxonomy" id="655863"/>
    <lineage>
        <taxon>Eukaryota</taxon>
        <taxon>Fungi</taxon>
        <taxon>Dikarya</taxon>
        <taxon>Ascomycota</taxon>
        <taxon>Pezizomycotina</taxon>
        <taxon>Sordariomycetes</taxon>
        <taxon>Sordariomycetidae</taxon>
        <taxon>Ophiostomatales</taxon>
        <taxon>Ophiostomataceae</taxon>
        <taxon>Leptographium</taxon>
    </lineage>
</organism>
<dbReference type="GeneID" id="25978774"/>
<evidence type="ECO:0000313" key="3">
    <source>
        <dbReference type="Proteomes" id="UP000007796"/>
    </source>
</evidence>
<dbReference type="EMBL" id="GL629767">
    <property type="protein sequence ID" value="EFX03400.1"/>
    <property type="molecule type" value="Genomic_DNA"/>
</dbReference>
<dbReference type="SUPFAM" id="SSF53474">
    <property type="entry name" value="alpha/beta-Hydrolases"/>
    <property type="match status" value="1"/>
</dbReference>
<feature type="domain" description="AB hydrolase-1" evidence="1">
    <location>
        <begin position="59"/>
        <end position="372"/>
    </location>
</feature>
<dbReference type="Proteomes" id="UP000007796">
    <property type="component" value="Unassembled WGS sequence"/>
</dbReference>
<dbReference type="InParanoid" id="F0XFY2"/>
<dbReference type="InterPro" id="IPR029058">
    <property type="entry name" value="AB_hydrolase_fold"/>
</dbReference>
<dbReference type="Pfam" id="PF12697">
    <property type="entry name" value="Abhydrolase_6"/>
    <property type="match status" value="1"/>
</dbReference>
<reference evidence="2 3" key="1">
    <citation type="journal article" date="2011" name="Proc. Natl. Acad. Sci. U.S.A.">
        <title>Genome and transcriptome analyses of the mountain pine beetle-fungal symbiont Grosmannia clavigera, a lodgepole pine pathogen.</title>
        <authorList>
            <person name="DiGuistini S."/>
            <person name="Wang Y."/>
            <person name="Liao N.Y."/>
            <person name="Taylor G."/>
            <person name="Tanguay P."/>
            <person name="Feau N."/>
            <person name="Henrissat B."/>
            <person name="Chan S.K."/>
            <person name="Hesse-Orce U."/>
            <person name="Alamouti S.M."/>
            <person name="Tsui C.K.M."/>
            <person name="Docking R.T."/>
            <person name="Levasseur A."/>
            <person name="Haridas S."/>
            <person name="Robertson G."/>
            <person name="Birol I."/>
            <person name="Holt R.A."/>
            <person name="Marra M.A."/>
            <person name="Hamelin R.C."/>
            <person name="Hirst M."/>
            <person name="Jones S.J.M."/>
            <person name="Bohlmann J."/>
            <person name="Breuil C."/>
        </authorList>
    </citation>
    <scope>NUCLEOTIDE SEQUENCE [LARGE SCALE GENOMIC DNA]</scope>
    <source>
        <strain evidence="3">kw1407 / UAMH 11150</strain>
    </source>
</reference>
<dbReference type="PANTHER" id="PTHR43798">
    <property type="entry name" value="MONOACYLGLYCEROL LIPASE"/>
    <property type="match status" value="1"/>
</dbReference>
<dbReference type="AlphaFoldDB" id="F0XFY2"/>
<evidence type="ECO:0000313" key="2">
    <source>
        <dbReference type="EMBL" id="EFX03400.1"/>
    </source>
</evidence>
<protein>
    <submittedName>
        <fullName evidence="2">Toxin biosynthesis protein</fullName>
    </submittedName>
</protein>
<name>F0XFY2_GROCL</name>
<gene>
    <name evidence="2" type="ORF">CMQ_5450</name>
</gene>
<keyword evidence="3" id="KW-1185">Reference proteome</keyword>
<dbReference type="RefSeq" id="XP_014172882.1">
    <property type="nucleotide sequence ID" value="XM_014317407.1"/>
</dbReference>
<proteinExistence type="predicted"/>
<dbReference type="HOGENOM" id="CLU_036837_0_0_1"/>